<gene>
    <name evidence="6" type="ORF">F4553_005560</name>
</gene>
<organism evidence="6 7">
    <name type="scientific">Allocatelliglobosispora scoriae</name>
    <dbReference type="NCBI Taxonomy" id="643052"/>
    <lineage>
        <taxon>Bacteria</taxon>
        <taxon>Bacillati</taxon>
        <taxon>Actinomycetota</taxon>
        <taxon>Actinomycetes</taxon>
        <taxon>Micromonosporales</taxon>
        <taxon>Micromonosporaceae</taxon>
        <taxon>Allocatelliglobosispora</taxon>
    </lineage>
</organism>
<comment type="caution">
    <text evidence="6">The sequence shown here is derived from an EMBL/GenBank/DDBJ whole genome shotgun (WGS) entry which is preliminary data.</text>
</comment>
<keyword evidence="3 6" id="KW-0418">Kinase</keyword>
<dbReference type="PANTHER" id="PTHR43289">
    <property type="entry name" value="MITOGEN-ACTIVATED PROTEIN KINASE KINASE KINASE 20-RELATED"/>
    <property type="match status" value="1"/>
</dbReference>
<dbReference type="RefSeq" id="WP_184841507.1">
    <property type="nucleotide sequence ID" value="NZ_JACHMN010000003.1"/>
</dbReference>
<dbReference type="PANTHER" id="PTHR43289:SF34">
    <property type="entry name" value="SERINE_THREONINE-PROTEIN KINASE YBDM-RELATED"/>
    <property type="match status" value="1"/>
</dbReference>
<evidence type="ECO:0000313" key="6">
    <source>
        <dbReference type="EMBL" id="MBB5872126.1"/>
    </source>
</evidence>
<dbReference type="AlphaFoldDB" id="A0A841BX86"/>
<accession>A0A841BX86</accession>
<evidence type="ECO:0000259" key="5">
    <source>
        <dbReference type="PROSITE" id="PS50011"/>
    </source>
</evidence>
<keyword evidence="4" id="KW-0067">ATP-binding</keyword>
<keyword evidence="7" id="KW-1185">Reference proteome</keyword>
<feature type="domain" description="Protein kinase" evidence="5">
    <location>
        <begin position="5"/>
        <end position="239"/>
    </location>
</feature>
<dbReference type="SUPFAM" id="SSF56112">
    <property type="entry name" value="Protein kinase-like (PK-like)"/>
    <property type="match status" value="1"/>
</dbReference>
<dbReference type="Gene3D" id="1.10.510.10">
    <property type="entry name" value="Transferase(Phosphotransferase) domain 1"/>
    <property type="match status" value="2"/>
</dbReference>
<keyword evidence="2" id="KW-0547">Nucleotide-binding</keyword>
<dbReference type="Pfam" id="PF00069">
    <property type="entry name" value="Pkinase"/>
    <property type="match status" value="1"/>
</dbReference>
<dbReference type="EC" id="2.7.11.1" evidence="6"/>
<dbReference type="EMBL" id="JACHMN010000003">
    <property type="protein sequence ID" value="MBB5872126.1"/>
    <property type="molecule type" value="Genomic_DNA"/>
</dbReference>
<dbReference type="GO" id="GO:0004674">
    <property type="term" value="F:protein serine/threonine kinase activity"/>
    <property type="evidence" value="ECO:0007669"/>
    <property type="project" value="UniProtKB-EC"/>
</dbReference>
<evidence type="ECO:0000256" key="2">
    <source>
        <dbReference type="ARBA" id="ARBA00022741"/>
    </source>
</evidence>
<dbReference type="PROSITE" id="PS50011">
    <property type="entry name" value="PROTEIN_KINASE_DOM"/>
    <property type="match status" value="1"/>
</dbReference>
<proteinExistence type="predicted"/>
<evidence type="ECO:0000256" key="1">
    <source>
        <dbReference type="ARBA" id="ARBA00022679"/>
    </source>
</evidence>
<sequence length="245" mass="26418">MAGRYVLTGRLARGGVSHVYRAVDAVSARPHAVKTLTSRADVADLVRAEAQITNRLRHPNVPRVYDFGDTSLADGSALGFMVMELLHGESLADRLDRLTLLKWPDAASIGASVADVLAVAHRRGVTHRDLNPDNVMLTPGGVKIIDYGLAESTVDKECRADDVYALGVLLYRMLTGASPYQTRSVGRPRRGIAPKCLAPVPVLAIPGLPTALTDLVRSCMDKSSTQRPTARSAAIDLWSLLTPMR</sequence>
<evidence type="ECO:0000256" key="4">
    <source>
        <dbReference type="ARBA" id="ARBA00022840"/>
    </source>
</evidence>
<dbReference type="Gene3D" id="3.30.200.20">
    <property type="entry name" value="Phosphorylase Kinase, domain 1"/>
    <property type="match status" value="1"/>
</dbReference>
<dbReference type="InterPro" id="IPR000719">
    <property type="entry name" value="Prot_kinase_dom"/>
</dbReference>
<dbReference type="InterPro" id="IPR011009">
    <property type="entry name" value="Kinase-like_dom_sf"/>
</dbReference>
<dbReference type="CDD" id="cd14014">
    <property type="entry name" value="STKc_PknB_like"/>
    <property type="match status" value="1"/>
</dbReference>
<name>A0A841BX86_9ACTN</name>
<reference evidence="6 7" key="1">
    <citation type="submission" date="2020-08" db="EMBL/GenBank/DDBJ databases">
        <title>Sequencing the genomes of 1000 actinobacteria strains.</title>
        <authorList>
            <person name="Klenk H.-P."/>
        </authorList>
    </citation>
    <scope>NUCLEOTIDE SEQUENCE [LARGE SCALE GENOMIC DNA]</scope>
    <source>
        <strain evidence="6 7">DSM 45362</strain>
    </source>
</reference>
<dbReference type="GO" id="GO:0005524">
    <property type="term" value="F:ATP binding"/>
    <property type="evidence" value="ECO:0007669"/>
    <property type="project" value="UniProtKB-KW"/>
</dbReference>
<protein>
    <submittedName>
        <fullName evidence="6">Serine/threonine-protein kinase</fullName>
        <ecNumber evidence="6">2.7.11.1</ecNumber>
    </submittedName>
</protein>
<keyword evidence="1 6" id="KW-0808">Transferase</keyword>
<evidence type="ECO:0000313" key="7">
    <source>
        <dbReference type="Proteomes" id="UP000587527"/>
    </source>
</evidence>
<evidence type="ECO:0000256" key="3">
    <source>
        <dbReference type="ARBA" id="ARBA00022777"/>
    </source>
</evidence>
<dbReference type="Proteomes" id="UP000587527">
    <property type="component" value="Unassembled WGS sequence"/>
</dbReference>